<evidence type="ECO:0000313" key="1">
    <source>
        <dbReference type="EMBL" id="MBB5209702.1"/>
    </source>
</evidence>
<dbReference type="AlphaFoldDB" id="A0A7W8DAF7"/>
<protein>
    <submittedName>
        <fullName evidence="1">Uncharacterized protein</fullName>
    </submittedName>
</protein>
<sequence>MVLSTETEHLTVIMNDPVFSPEHGWDAVLCINFTSVHPNIPHDDACIADEGCHRFIRHPSYAIYRLATVFKAETLRAKLDCGEIRSHDPVSETLFERLRAGLFVSTFVSEKIKRFVRNCAPGLMHCSLQETDRKS</sequence>
<keyword evidence="2" id="KW-1185">Reference proteome</keyword>
<comment type="caution">
    <text evidence="1">The sequence shown here is derived from an EMBL/GenBank/DDBJ whole genome shotgun (WGS) entry which is preliminary data.</text>
</comment>
<dbReference type="RefSeq" id="WP_183962253.1">
    <property type="nucleotide sequence ID" value="NZ_JACHHP010000007.1"/>
</dbReference>
<organism evidence="1 2">
    <name type="scientific">Chiayiivirga flava</name>
    <dbReference type="NCBI Taxonomy" id="659595"/>
    <lineage>
        <taxon>Bacteria</taxon>
        <taxon>Pseudomonadati</taxon>
        <taxon>Pseudomonadota</taxon>
        <taxon>Gammaproteobacteria</taxon>
        <taxon>Lysobacterales</taxon>
        <taxon>Lysobacteraceae</taxon>
        <taxon>Chiayiivirga</taxon>
    </lineage>
</organism>
<proteinExistence type="predicted"/>
<evidence type="ECO:0000313" key="2">
    <source>
        <dbReference type="Proteomes" id="UP000521199"/>
    </source>
</evidence>
<dbReference type="Proteomes" id="UP000521199">
    <property type="component" value="Unassembled WGS sequence"/>
</dbReference>
<name>A0A7W8DAF7_9GAMM</name>
<dbReference type="EMBL" id="JACHHP010000007">
    <property type="protein sequence ID" value="MBB5209702.1"/>
    <property type="molecule type" value="Genomic_DNA"/>
</dbReference>
<reference evidence="1 2" key="1">
    <citation type="submission" date="2020-08" db="EMBL/GenBank/DDBJ databases">
        <title>Genomic Encyclopedia of Type Strains, Phase IV (KMG-IV): sequencing the most valuable type-strain genomes for metagenomic binning, comparative biology and taxonomic classification.</title>
        <authorList>
            <person name="Goeker M."/>
        </authorList>
    </citation>
    <scope>NUCLEOTIDE SEQUENCE [LARGE SCALE GENOMIC DNA]</scope>
    <source>
        <strain evidence="1 2">DSM 24163</strain>
    </source>
</reference>
<gene>
    <name evidence="1" type="ORF">HNQ52_003274</name>
</gene>
<accession>A0A7W8DAF7</accession>